<feature type="compositionally biased region" description="Low complexity" evidence="5">
    <location>
        <begin position="355"/>
        <end position="391"/>
    </location>
</feature>
<reference evidence="8" key="1">
    <citation type="journal article" date="2019" name="Int. J. Syst. Evol. Microbiol.">
        <title>The Global Catalogue of Microorganisms (GCM) 10K type strain sequencing project: providing services to taxonomists for standard genome sequencing and annotation.</title>
        <authorList>
            <consortium name="The Broad Institute Genomics Platform"/>
            <consortium name="The Broad Institute Genome Sequencing Center for Infectious Disease"/>
            <person name="Wu L."/>
            <person name="Ma J."/>
        </authorList>
    </citation>
    <scope>NUCLEOTIDE SEQUENCE [LARGE SCALE GENOMIC DNA]</scope>
    <source>
        <strain evidence="8">NBRC 106348</strain>
    </source>
</reference>
<sequence length="433" mass="44886">MATTTSDPFVGTLVDGRYEVVSRIARGGMATVYLAVDRRLDRNVALKIMHAHLVDGVEGAEFVSRFRREARAAARLTHPGLVGVYDQGFDGETSYLTMEYVPGTNLRARLRDERTLSLGETLRLLEEILDSLAAAHRAGLVHRDIKPENVLLTEDEHVKLADFGLARAVTEVAATATGTVLGTVAYLSPEVITTGRCDARTDVYSVGVLAYEMLLGKHPHTGSTPIQVAFEHVNSDIPAPSRSAWWMPIEVDELVCSLAARDPDDRPRDAAAALALVRQTRRMLSDADLERRADPPAAAADEGPSGPVGAAPSGRAPADAGTTTGPDVDSADEPGEATSKEDAGDAPDGDDVDEGSSTPSPPRCSATSAPAPASSPATSWAPARRAASFPSSPIPSSPRTTSPAGARGGGAAGCGPSSSCSPSSGCSGSGPGG</sequence>
<dbReference type="PANTHER" id="PTHR43289:SF34">
    <property type="entry name" value="SERINE_THREONINE-PROTEIN KINASE YBDM-RELATED"/>
    <property type="match status" value="1"/>
</dbReference>
<evidence type="ECO:0000313" key="7">
    <source>
        <dbReference type="EMBL" id="GMA25699.1"/>
    </source>
</evidence>
<dbReference type="Proteomes" id="UP001157091">
    <property type="component" value="Unassembled WGS sequence"/>
</dbReference>
<dbReference type="PROSITE" id="PS00108">
    <property type="entry name" value="PROTEIN_KINASE_ST"/>
    <property type="match status" value="1"/>
</dbReference>
<evidence type="ECO:0000256" key="2">
    <source>
        <dbReference type="ARBA" id="ARBA00022741"/>
    </source>
</evidence>
<name>A0ABQ6I7E8_9MICO</name>
<dbReference type="EMBL" id="BSUK01000001">
    <property type="protein sequence ID" value="GMA25699.1"/>
    <property type="molecule type" value="Genomic_DNA"/>
</dbReference>
<evidence type="ECO:0000256" key="4">
    <source>
        <dbReference type="ARBA" id="ARBA00022840"/>
    </source>
</evidence>
<dbReference type="Pfam" id="PF00069">
    <property type="entry name" value="Pkinase"/>
    <property type="match status" value="1"/>
</dbReference>
<feature type="compositionally biased region" description="Basic and acidic residues" evidence="5">
    <location>
        <begin position="285"/>
        <end position="294"/>
    </location>
</feature>
<keyword evidence="1" id="KW-0808">Transferase</keyword>
<evidence type="ECO:0000256" key="3">
    <source>
        <dbReference type="ARBA" id="ARBA00022777"/>
    </source>
</evidence>
<dbReference type="PANTHER" id="PTHR43289">
    <property type="entry name" value="MITOGEN-ACTIVATED PROTEIN KINASE KINASE KINASE 20-RELATED"/>
    <property type="match status" value="1"/>
</dbReference>
<feature type="compositionally biased region" description="Low complexity" evidence="5">
    <location>
        <begin position="414"/>
        <end position="426"/>
    </location>
</feature>
<dbReference type="InterPro" id="IPR011009">
    <property type="entry name" value="Kinase-like_dom_sf"/>
</dbReference>
<dbReference type="Gene3D" id="1.10.510.10">
    <property type="entry name" value="Transferase(Phosphotransferase) domain 1"/>
    <property type="match status" value="1"/>
</dbReference>
<evidence type="ECO:0000256" key="1">
    <source>
        <dbReference type="ARBA" id="ARBA00022679"/>
    </source>
</evidence>
<dbReference type="InterPro" id="IPR008271">
    <property type="entry name" value="Ser/Thr_kinase_AS"/>
</dbReference>
<evidence type="ECO:0000313" key="8">
    <source>
        <dbReference type="Proteomes" id="UP001157091"/>
    </source>
</evidence>
<dbReference type="CDD" id="cd14014">
    <property type="entry name" value="STKc_PknB_like"/>
    <property type="match status" value="1"/>
</dbReference>
<accession>A0ABQ6I7E8</accession>
<evidence type="ECO:0000256" key="5">
    <source>
        <dbReference type="SAM" id="MobiDB-lite"/>
    </source>
</evidence>
<keyword evidence="2" id="KW-0547">Nucleotide-binding</keyword>
<feature type="compositionally biased region" description="Low complexity" evidence="5">
    <location>
        <begin position="295"/>
        <end position="318"/>
    </location>
</feature>
<proteinExistence type="predicted"/>
<keyword evidence="8" id="KW-1185">Reference proteome</keyword>
<keyword evidence="4" id="KW-0067">ATP-binding</keyword>
<dbReference type="Gene3D" id="3.30.200.20">
    <property type="entry name" value="Phosphorylase Kinase, domain 1"/>
    <property type="match status" value="1"/>
</dbReference>
<gene>
    <name evidence="7" type="ORF">GCM10025864_34580</name>
</gene>
<feature type="compositionally biased region" description="Acidic residues" evidence="5">
    <location>
        <begin position="344"/>
        <end position="354"/>
    </location>
</feature>
<evidence type="ECO:0000259" key="6">
    <source>
        <dbReference type="PROSITE" id="PS50011"/>
    </source>
</evidence>
<feature type="region of interest" description="Disordered" evidence="5">
    <location>
        <begin position="285"/>
        <end position="433"/>
    </location>
</feature>
<organism evidence="7 8">
    <name type="scientific">Luteimicrobium album</name>
    <dbReference type="NCBI Taxonomy" id="1054550"/>
    <lineage>
        <taxon>Bacteria</taxon>
        <taxon>Bacillati</taxon>
        <taxon>Actinomycetota</taxon>
        <taxon>Actinomycetes</taxon>
        <taxon>Micrococcales</taxon>
        <taxon>Luteimicrobium</taxon>
    </lineage>
</organism>
<protein>
    <recommendedName>
        <fullName evidence="6">Protein kinase domain-containing protein</fullName>
    </recommendedName>
</protein>
<dbReference type="SMART" id="SM00220">
    <property type="entry name" value="S_TKc"/>
    <property type="match status" value="1"/>
</dbReference>
<dbReference type="RefSeq" id="WP_284294215.1">
    <property type="nucleotide sequence ID" value="NZ_BSUK01000001.1"/>
</dbReference>
<comment type="caution">
    <text evidence="7">The sequence shown here is derived from an EMBL/GenBank/DDBJ whole genome shotgun (WGS) entry which is preliminary data.</text>
</comment>
<dbReference type="SUPFAM" id="SSF56112">
    <property type="entry name" value="Protein kinase-like (PK-like)"/>
    <property type="match status" value="1"/>
</dbReference>
<dbReference type="PROSITE" id="PS50011">
    <property type="entry name" value="PROTEIN_KINASE_DOM"/>
    <property type="match status" value="1"/>
</dbReference>
<feature type="domain" description="Protein kinase" evidence="6">
    <location>
        <begin position="18"/>
        <end position="284"/>
    </location>
</feature>
<keyword evidence="3" id="KW-0418">Kinase</keyword>
<dbReference type="InterPro" id="IPR000719">
    <property type="entry name" value="Prot_kinase_dom"/>
</dbReference>